<gene>
    <name evidence="4" type="ORF">GLO26_05800</name>
</gene>
<keyword evidence="1" id="KW-0540">Nuclease</keyword>
<evidence type="ECO:0000313" key="4">
    <source>
        <dbReference type="EMBL" id="MBC9825344.1"/>
    </source>
</evidence>
<comment type="caution">
    <text evidence="4">The sequence shown here is derived from an EMBL/GenBank/DDBJ whole genome shotgun (WGS) entry which is preliminary data.</text>
</comment>
<sequence length="235" mass="27350">MCKNDILIAYAQAEVDKKIQSYKGKKVSELKELFGMYKDNKASFVQLALKLMGEKGNQFSLGDGEINAVLKTVRLTGMEKPAEAMSFMPVDFDDWISDNLWKDSSLYKYFKEKTLVFFIFQQFPRGKRVNDSEMTFLDVRVWKMSDYDLTHGLKEVWEEVRYLIKENKLEINSIKQTNGRTINKNNLPSTKFNELGHLRPGAKNGMDTVLLPTGQEIVKQRFWFNIKYVEEIISL</sequence>
<protein>
    <submittedName>
        <fullName evidence="4">DNA mismatch repair protein MutH</fullName>
    </submittedName>
</protein>
<dbReference type="Proteomes" id="UP000638836">
    <property type="component" value="Unassembled WGS sequence"/>
</dbReference>
<reference evidence="4 5" key="1">
    <citation type="journal article" date="2020" name="Microorganisms">
        <title>New Insight into Antimicrobial Compounds from Food and Marine-Sourced Carnobacterium Species through Phenotype and Genome Analyses.</title>
        <authorList>
            <person name="Begrem S."/>
            <person name="Ivaniuk F."/>
            <person name="Gigout-Chevalier F."/>
            <person name="Kolypczuk L."/>
            <person name="Bonnetot S."/>
            <person name="Leroi F."/>
            <person name="Grovel O."/>
            <person name="Delbarre-Ladrat C."/>
            <person name="Passerini D."/>
        </authorList>
    </citation>
    <scope>NUCLEOTIDE SEQUENCE [LARGE SCALE GENOMIC DNA]</scope>
    <source>
        <strain evidence="4 5">MIP2551</strain>
    </source>
</reference>
<dbReference type="InterPro" id="IPR037057">
    <property type="entry name" value="DNA_rep_MutH/T2_RE_sf"/>
</dbReference>
<organism evidence="4 5">
    <name type="scientific">Carnobacterium inhibens</name>
    <dbReference type="NCBI Taxonomy" id="147709"/>
    <lineage>
        <taxon>Bacteria</taxon>
        <taxon>Bacillati</taxon>
        <taxon>Bacillota</taxon>
        <taxon>Bacilli</taxon>
        <taxon>Lactobacillales</taxon>
        <taxon>Carnobacteriaceae</taxon>
        <taxon>Carnobacterium</taxon>
    </lineage>
</organism>
<keyword evidence="5" id="KW-1185">Reference proteome</keyword>
<evidence type="ECO:0000256" key="1">
    <source>
        <dbReference type="ARBA" id="ARBA00022722"/>
    </source>
</evidence>
<dbReference type="InterPro" id="IPR011335">
    <property type="entry name" value="Restrct_endonuc-II-like"/>
</dbReference>
<dbReference type="RefSeq" id="WP_187948717.1">
    <property type="nucleotide sequence ID" value="NZ_WNJQ01000004.1"/>
</dbReference>
<keyword evidence="3" id="KW-0378">Hydrolase</keyword>
<accession>A0ABR7TBN7</accession>
<evidence type="ECO:0000256" key="3">
    <source>
        <dbReference type="ARBA" id="ARBA00022801"/>
    </source>
</evidence>
<evidence type="ECO:0000313" key="5">
    <source>
        <dbReference type="Proteomes" id="UP000638836"/>
    </source>
</evidence>
<name>A0ABR7TBN7_9LACT</name>
<evidence type="ECO:0000256" key="2">
    <source>
        <dbReference type="ARBA" id="ARBA00022759"/>
    </source>
</evidence>
<keyword evidence="2" id="KW-0255">Endonuclease</keyword>
<dbReference type="CDD" id="cd22355">
    <property type="entry name" value="Sau3AI_C"/>
    <property type="match status" value="1"/>
</dbReference>
<proteinExistence type="predicted"/>
<dbReference type="EMBL" id="WNJQ01000004">
    <property type="protein sequence ID" value="MBC9825344.1"/>
    <property type="molecule type" value="Genomic_DNA"/>
</dbReference>
<dbReference type="Gene3D" id="3.40.600.10">
    <property type="entry name" value="DNA mismatch repair MutH/Restriction endonuclease, type II"/>
    <property type="match status" value="1"/>
</dbReference>
<dbReference type="SUPFAM" id="SSF52980">
    <property type="entry name" value="Restriction endonuclease-like"/>
    <property type="match status" value="1"/>
</dbReference>